<evidence type="ECO:0000313" key="1">
    <source>
        <dbReference type="EMBL" id="MDW0117896.1"/>
    </source>
</evidence>
<accession>A0AAW9AFR8</accession>
<dbReference type="EMBL" id="JAUBDJ010000008">
    <property type="protein sequence ID" value="MDW0117896.1"/>
    <property type="molecule type" value="Genomic_DNA"/>
</dbReference>
<organism evidence="1 2">
    <name type="scientific">Sporosarcina thermotolerans</name>
    <dbReference type="NCBI Taxonomy" id="633404"/>
    <lineage>
        <taxon>Bacteria</taxon>
        <taxon>Bacillati</taxon>
        <taxon>Bacillota</taxon>
        <taxon>Bacilli</taxon>
        <taxon>Bacillales</taxon>
        <taxon>Caryophanaceae</taxon>
        <taxon>Sporosarcina</taxon>
    </lineage>
</organism>
<keyword evidence="2" id="KW-1185">Reference proteome</keyword>
<name>A0AAW9AFR8_9BACL</name>
<protein>
    <submittedName>
        <fullName evidence="1">Thiazole-containing bacteriocin maturation protein</fullName>
    </submittedName>
</protein>
<comment type="caution">
    <text evidence="1">The sequence shown here is derived from an EMBL/GenBank/DDBJ whole genome shotgun (WGS) entry which is preliminary data.</text>
</comment>
<dbReference type="AlphaFoldDB" id="A0AAW9AFR8"/>
<gene>
    <name evidence="1" type="ORF">QTL97_13200</name>
</gene>
<proteinExistence type="predicted"/>
<sequence>MSNLTPMMRLKVKRDTFFLPDSNGGVYFRNNKSSFRVEGTGIIQWVEKLVPMFNGKYTLGDLTEGLPVPYRNRVYEIAEVLFRNEYARDVSQDLPHQLTDQVLTKYASQIEFLDSFGDSSASRFQTYRQSSVLAVGAGHFFVSLVSSLLESGLPKFHMLITDSESTNRQRLMELVAHARETDTEVTVEEISLQKEGERCWHEIVQPFDSILYVSQEGDIEELRVLQKVCRVEKKVFLPAICHQHVGLAGPLVHPDSKICWESAWRRMHRAVLSEEQQFTAFSATAGAMLANVITFELFKEITGVTESEPRNLFYLLDLETLEGNWHSFLPHPLVDGRVYSEWVTDLDVRLERNESKDEPNGLLLYFSQLTSDVSGVFHIWEEGDLKQLPLAQCRVQAVDMLSKGPADLLPDIVCADLTHEEARRKAGLAGIESYVSQAVELLVATLPSSQENGENGVEKKEFIGVGAGETVAEGICRGLQKCLDKELSMQLINKKIHVTPLQVDTVEDEHCRFYLEALTTMHGAPAIGLGEEVNGFPAIWVGTNDGWYSGVELNSTLALRKALQQALMTSHPVQSQEIILLEEKAPLSLVISAYDEKRQAEILHSAIQILERNHKRLLVFDLAFEPFLKEGIAGLFGVSLREEEGYR</sequence>
<dbReference type="NCBIfam" id="TIGR03693">
    <property type="entry name" value="ocin_ThiF_like"/>
    <property type="match status" value="1"/>
</dbReference>
<reference evidence="1 2" key="1">
    <citation type="submission" date="2023-06" db="EMBL/GenBank/DDBJ databases">
        <title>Sporosarcina sp. nov., isolated from Korean traditional fermented seafood 'Jeotgal'.</title>
        <authorList>
            <person name="Yang A.I."/>
            <person name="Shin N.-R."/>
        </authorList>
    </citation>
    <scope>NUCLEOTIDE SEQUENCE [LARGE SCALE GENOMIC DNA]</scope>
    <source>
        <strain evidence="1 2">KCTC43456</strain>
    </source>
</reference>
<dbReference type="Gene3D" id="3.40.50.720">
    <property type="entry name" value="NAD(P)-binding Rossmann-like Domain"/>
    <property type="match status" value="1"/>
</dbReference>
<dbReference type="Proteomes" id="UP001271648">
    <property type="component" value="Unassembled WGS sequence"/>
</dbReference>
<evidence type="ECO:0000313" key="2">
    <source>
        <dbReference type="Proteomes" id="UP001271648"/>
    </source>
</evidence>
<dbReference type="RefSeq" id="WP_317940992.1">
    <property type="nucleotide sequence ID" value="NZ_JAUBDJ010000008.1"/>
</dbReference>
<dbReference type="InterPro" id="IPR022368">
    <property type="entry name" value="Thiazole_bacteriocin_mat_put"/>
</dbReference>